<name>A0A9W3K1U0_BURCE</name>
<evidence type="ECO:0000256" key="8">
    <source>
        <dbReference type="ARBA" id="ARBA00023204"/>
    </source>
</evidence>
<keyword evidence="8 9" id="KW-0234">DNA repair</keyword>
<dbReference type="NCBIfam" id="NF003588">
    <property type="entry name" value="PRK05254.1-1"/>
    <property type="match status" value="1"/>
</dbReference>
<dbReference type="AlphaFoldDB" id="A0A9W3K1U0"/>
<dbReference type="GO" id="GO:0004844">
    <property type="term" value="F:uracil DNA N-glycosylase activity"/>
    <property type="evidence" value="ECO:0007669"/>
    <property type="project" value="UniProtKB-UniRule"/>
</dbReference>
<dbReference type="HAMAP" id="MF_00148">
    <property type="entry name" value="UDG"/>
    <property type="match status" value="1"/>
</dbReference>
<dbReference type="NCBIfam" id="NF003591">
    <property type="entry name" value="PRK05254.1-4"/>
    <property type="match status" value="1"/>
</dbReference>
<evidence type="ECO:0000256" key="2">
    <source>
        <dbReference type="ARBA" id="ARBA00002631"/>
    </source>
</evidence>
<dbReference type="PROSITE" id="PS00130">
    <property type="entry name" value="U_DNA_GLYCOSYLASE"/>
    <property type="match status" value="1"/>
</dbReference>
<dbReference type="InterPro" id="IPR036895">
    <property type="entry name" value="Uracil-DNA_glycosylase-like_sf"/>
</dbReference>
<comment type="function">
    <text evidence="2 9 11">Excises uracil residues from the DNA which can arise as a result of misincorporation of dUMP residues by DNA polymerase or due to deamination of cytosine.</text>
</comment>
<dbReference type="GO" id="GO:0005737">
    <property type="term" value="C:cytoplasm"/>
    <property type="evidence" value="ECO:0007669"/>
    <property type="project" value="UniProtKB-SubCell"/>
</dbReference>
<organism evidence="14 15">
    <name type="scientific">Burkholderia cepacia GG4</name>
    <dbReference type="NCBI Taxonomy" id="1009846"/>
    <lineage>
        <taxon>Bacteria</taxon>
        <taxon>Pseudomonadati</taxon>
        <taxon>Pseudomonadota</taxon>
        <taxon>Betaproteobacteria</taxon>
        <taxon>Burkholderiales</taxon>
        <taxon>Burkholderiaceae</taxon>
        <taxon>Burkholderia</taxon>
        <taxon>Burkholderia cepacia complex</taxon>
    </lineage>
</organism>
<proteinExistence type="inferred from homology"/>
<feature type="region of interest" description="Disordered" evidence="12">
    <location>
        <begin position="1"/>
        <end position="50"/>
    </location>
</feature>
<dbReference type="SMART" id="SM00987">
    <property type="entry name" value="UreE_C"/>
    <property type="match status" value="1"/>
</dbReference>
<accession>A0A9W3K1U0</accession>
<dbReference type="PANTHER" id="PTHR11264">
    <property type="entry name" value="URACIL-DNA GLYCOSYLASE"/>
    <property type="match status" value="1"/>
</dbReference>
<dbReference type="EC" id="3.2.2.27" evidence="4 9"/>
<dbReference type="FunFam" id="3.40.470.10:FF:000001">
    <property type="entry name" value="Uracil-DNA glycosylase"/>
    <property type="match status" value="1"/>
</dbReference>
<keyword evidence="9" id="KW-0963">Cytoplasm</keyword>
<evidence type="ECO:0000256" key="7">
    <source>
        <dbReference type="ARBA" id="ARBA00022801"/>
    </source>
</evidence>
<protein>
    <recommendedName>
        <fullName evidence="5 9">Uracil-DNA glycosylase</fullName>
        <shortName evidence="9">UDG</shortName>
        <ecNumber evidence="4 9">3.2.2.27</ecNumber>
    </recommendedName>
</protein>
<evidence type="ECO:0000259" key="13">
    <source>
        <dbReference type="SMART" id="SM00986"/>
    </source>
</evidence>
<dbReference type="SUPFAM" id="SSF52141">
    <property type="entry name" value="Uracil-DNA glycosylase-like"/>
    <property type="match status" value="1"/>
</dbReference>
<dbReference type="GO" id="GO:0097510">
    <property type="term" value="P:base-excision repair, AP site formation via deaminated base removal"/>
    <property type="evidence" value="ECO:0007669"/>
    <property type="project" value="TreeGrafter"/>
</dbReference>
<dbReference type="NCBIfam" id="NF003592">
    <property type="entry name" value="PRK05254.1-5"/>
    <property type="match status" value="1"/>
</dbReference>
<dbReference type="Pfam" id="PF03167">
    <property type="entry name" value="UDG"/>
    <property type="match status" value="1"/>
</dbReference>
<dbReference type="SMART" id="SM00986">
    <property type="entry name" value="UDG"/>
    <property type="match status" value="1"/>
</dbReference>
<sequence>MATRKTLRTPQQASLFDDPVPETALDAVPAPAPVPAASGRKPAKKAAAAAPASAAPQPVASDVPHLAAQFDALPAVWRDVLKPFTDSDAYAPLCRFVDDERAAGKTVYPTDVFRALRLTSPDDVKIVILGQDPYHGDDRGTPQAHGLAFSVPPAVRTPPSLRNIFKEIAANFGHDTPRHGCLDTWARQGVLLLNTVLTVERGAAASHAKRGWEQCTDTLIRELASRHRGLVFMLWGAHAQAKRTLFDANAHCVLEAPHPSPLSAHRGFLGCRHFALANDYLVDAGRQPIDWRLPEVAETLA</sequence>
<evidence type="ECO:0000313" key="14">
    <source>
        <dbReference type="EMBL" id="AFQ49392.1"/>
    </source>
</evidence>
<evidence type="ECO:0000256" key="12">
    <source>
        <dbReference type="SAM" id="MobiDB-lite"/>
    </source>
</evidence>
<feature type="active site" description="Proton acceptor" evidence="9 10">
    <location>
        <position position="132"/>
    </location>
</feature>
<dbReference type="InterPro" id="IPR018085">
    <property type="entry name" value="Ura-DNA_Glyclase_AS"/>
</dbReference>
<comment type="catalytic activity">
    <reaction evidence="1 9 11">
        <text>Hydrolyzes single-stranded DNA or mismatched double-stranded DNA and polynucleotides, releasing free uracil.</text>
        <dbReference type="EC" id="3.2.2.27"/>
    </reaction>
</comment>
<evidence type="ECO:0000256" key="1">
    <source>
        <dbReference type="ARBA" id="ARBA00001400"/>
    </source>
</evidence>
<keyword evidence="6 9" id="KW-0227">DNA damage</keyword>
<evidence type="ECO:0000256" key="6">
    <source>
        <dbReference type="ARBA" id="ARBA00022763"/>
    </source>
</evidence>
<evidence type="ECO:0000256" key="10">
    <source>
        <dbReference type="PROSITE-ProRule" id="PRU10072"/>
    </source>
</evidence>
<feature type="domain" description="Uracil-DNA glycosylase-like" evidence="13">
    <location>
        <begin position="117"/>
        <end position="281"/>
    </location>
</feature>
<evidence type="ECO:0000256" key="3">
    <source>
        <dbReference type="ARBA" id="ARBA00008184"/>
    </source>
</evidence>
<dbReference type="CDD" id="cd10027">
    <property type="entry name" value="UDG-F1-like"/>
    <property type="match status" value="1"/>
</dbReference>
<evidence type="ECO:0000256" key="4">
    <source>
        <dbReference type="ARBA" id="ARBA00012030"/>
    </source>
</evidence>
<dbReference type="EMBL" id="CP003774">
    <property type="protein sequence ID" value="AFQ49392.1"/>
    <property type="molecule type" value="Genomic_DNA"/>
</dbReference>
<evidence type="ECO:0000256" key="11">
    <source>
        <dbReference type="RuleBase" id="RU003780"/>
    </source>
</evidence>
<keyword evidence="7 9" id="KW-0378">Hydrolase</keyword>
<comment type="similarity">
    <text evidence="3 9 11">Belongs to the uracil-DNA glycosylase (UDG) superfamily. UNG family.</text>
</comment>
<comment type="subcellular location">
    <subcellularLocation>
        <location evidence="9">Cytoplasm</location>
    </subcellularLocation>
</comment>
<dbReference type="NCBIfam" id="NF003589">
    <property type="entry name" value="PRK05254.1-2"/>
    <property type="match status" value="1"/>
</dbReference>
<feature type="compositionally biased region" description="Low complexity" evidence="12">
    <location>
        <begin position="35"/>
        <end position="50"/>
    </location>
</feature>
<dbReference type="Proteomes" id="UP000032866">
    <property type="component" value="Chromosome 1"/>
</dbReference>
<dbReference type="KEGG" id="bct:GEM_2996"/>
<dbReference type="Gene3D" id="3.40.470.10">
    <property type="entry name" value="Uracil-DNA glycosylase-like domain"/>
    <property type="match status" value="1"/>
</dbReference>
<gene>
    <name evidence="9" type="primary">ung</name>
    <name evidence="14" type="ORF">GEM_2996</name>
</gene>
<reference evidence="14 15" key="1">
    <citation type="journal article" date="2012" name="J. Bacteriol.">
        <title>Complete Genome Sequence of Burkholderia sp. Strain GG4, a Betaproteobacterium That Reduces 3-Oxo-N-Acylhomoserine Lactones and Produces Different N-Acylhomoserine Lactones.</title>
        <authorList>
            <person name="Hong K.W."/>
            <person name="Koh C.L."/>
            <person name="Sam C.K."/>
            <person name="Yin W.F."/>
            <person name="Chan K.G."/>
        </authorList>
    </citation>
    <scope>NUCLEOTIDE SEQUENCE [LARGE SCALE GENOMIC DNA]</scope>
    <source>
        <strain evidence="14 15">GG4</strain>
    </source>
</reference>
<dbReference type="RefSeq" id="WP_014898212.1">
    <property type="nucleotide sequence ID" value="NC_018513.1"/>
</dbReference>
<evidence type="ECO:0000256" key="5">
    <source>
        <dbReference type="ARBA" id="ARBA00018429"/>
    </source>
</evidence>
<evidence type="ECO:0000256" key="9">
    <source>
        <dbReference type="HAMAP-Rule" id="MF_00148"/>
    </source>
</evidence>
<dbReference type="NCBIfam" id="TIGR00628">
    <property type="entry name" value="ung"/>
    <property type="match status" value="1"/>
</dbReference>
<dbReference type="InterPro" id="IPR002043">
    <property type="entry name" value="UDG_fam1"/>
</dbReference>
<dbReference type="PANTHER" id="PTHR11264:SF0">
    <property type="entry name" value="URACIL-DNA GLYCOSYLASE"/>
    <property type="match status" value="1"/>
</dbReference>
<evidence type="ECO:0000313" key="15">
    <source>
        <dbReference type="Proteomes" id="UP000032866"/>
    </source>
</evidence>
<dbReference type="InterPro" id="IPR005122">
    <property type="entry name" value="Uracil-DNA_glycosylase-like"/>
</dbReference>